<comment type="caution">
    <text evidence="1">The sequence shown here is derived from an EMBL/GenBank/DDBJ whole genome shotgun (WGS) entry which is preliminary data.</text>
</comment>
<reference evidence="1 2" key="1">
    <citation type="journal article" date="2015" name="Environ. Microbiol.">
        <title>Genome analyses suggest the presence of polyploidy and recent human-driven expansions in eight global populations of the honeybee pathogen Nosema ceranae.</title>
        <authorList>
            <person name="Pelin A."/>
            <person name="Selman M."/>
            <person name="Aris-Brosou S."/>
            <person name="Farinelli L."/>
            <person name="Corradi N."/>
        </authorList>
    </citation>
    <scope>NUCLEOTIDE SEQUENCE [LARGE SCALE GENOMIC DNA]</scope>
    <source>
        <strain evidence="1 2">PA08 1199</strain>
    </source>
</reference>
<organism evidence="1 2">
    <name type="scientific">Vairimorpha ceranae</name>
    <dbReference type="NCBI Taxonomy" id="40302"/>
    <lineage>
        <taxon>Eukaryota</taxon>
        <taxon>Fungi</taxon>
        <taxon>Fungi incertae sedis</taxon>
        <taxon>Microsporidia</taxon>
        <taxon>Nosematidae</taxon>
        <taxon>Vairimorpha</taxon>
    </lineage>
</organism>
<name>A0A0F9YNP0_9MICR</name>
<sequence>MIPFRRAKGLILKITPMNITIEHKIFQYLDMLKNFFIRNNRSKSDRPVFFDIFKIRIFLTP</sequence>
<accession>A0A0F9YNP0</accession>
<dbReference type="EMBL" id="JPQZ01000085">
    <property type="protein sequence ID" value="KKO74302.1"/>
    <property type="molecule type" value="Genomic_DNA"/>
</dbReference>
<dbReference type="RefSeq" id="XP_024330044.1">
    <property type="nucleotide sequence ID" value="XM_024476542.1"/>
</dbReference>
<proteinExistence type="predicted"/>
<dbReference type="Proteomes" id="UP000034350">
    <property type="component" value="Unassembled WGS sequence"/>
</dbReference>
<dbReference type="GeneID" id="36321496"/>
<evidence type="ECO:0000313" key="1">
    <source>
        <dbReference type="EMBL" id="KKO74302.1"/>
    </source>
</evidence>
<keyword evidence="2" id="KW-1185">Reference proteome</keyword>
<dbReference type="AlphaFoldDB" id="A0A0F9YNP0"/>
<gene>
    <name evidence="1" type="ORF">AAJ76_850001309</name>
</gene>
<protein>
    <submittedName>
        <fullName evidence="1">Uncharacterized protein</fullName>
    </submittedName>
</protein>
<dbReference type="VEuPathDB" id="MicrosporidiaDB:AAJ76_850001309"/>
<evidence type="ECO:0000313" key="2">
    <source>
        <dbReference type="Proteomes" id="UP000034350"/>
    </source>
</evidence>